<sequence>MKNIGIWLDSKNALIVRFNENGDSFNKIESGIEFFNRTSTSGSRVKWGGTQDITHEQKYLEKEKQQFKTYFKEVAHAVADCDALALFGPADINEKFKKELEENYPTIGRKIVAVEKADSMTENQIKALIRDFFNNR</sequence>
<dbReference type="RefSeq" id="WP_125222475.1">
    <property type="nucleotide sequence ID" value="NZ_QUSX01000001.1"/>
</dbReference>
<comment type="caution">
    <text evidence="1">The sequence shown here is derived from an EMBL/GenBank/DDBJ whole genome shotgun (WGS) entry which is preliminary data.</text>
</comment>
<dbReference type="AlphaFoldDB" id="A0A3R8RRE0"/>
<reference evidence="2" key="2">
    <citation type="submission" date="2018-12" db="EMBL/GenBank/DDBJ databases">
        <title>Maribacter lutimaris sp. nov., isolated from marine sediment.</title>
        <authorList>
            <person name="Kim K.K."/>
        </authorList>
    </citation>
    <scope>NUCLEOTIDE SEQUENCE [LARGE SCALE GENOMIC DNA]</scope>
    <source>
        <strain evidence="2">PoM-212</strain>
    </source>
</reference>
<dbReference type="InterPro" id="IPR042226">
    <property type="entry name" value="eFR1_2_sf"/>
</dbReference>
<organism evidence="1 2">
    <name type="scientific">Maribacter algicola</name>
    <dbReference type="NCBI Taxonomy" id="2498892"/>
    <lineage>
        <taxon>Bacteria</taxon>
        <taxon>Pseudomonadati</taxon>
        <taxon>Bacteroidota</taxon>
        <taxon>Flavobacteriia</taxon>
        <taxon>Flavobacteriales</taxon>
        <taxon>Flavobacteriaceae</taxon>
        <taxon>Maribacter</taxon>
    </lineage>
</organism>
<evidence type="ECO:0000313" key="1">
    <source>
        <dbReference type="EMBL" id="RRQ50899.1"/>
    </source>
</evidence>
<dbReference type="Proteomes" id="UP000286990">
    <property type="component" value="Unassembled WGS sequence"/>
</dbReference>
<reference evidence="2" key="1">
    <citation type="submission" date="2018-08" db="EMBL/GenBank/DDBJ databases">
        <authorList>
            <person name="Khan S.A."/>
            <person name="J S.E."/>
        </authorList>
    </citation>
    <scope>NUCLEOTIDE SEQUENCE [LARGE SCALE GENOMIC DNA]</scope>
    <source>
        <strain evidence="2">PoM-212</strain>
    </source>
</reference>
<dbReference type="Gene3D" id="3.30.420.60">
    <property type="entry name" value="eRF1 domain 2"/>
    <property type="match status" value="1"/>
</dbReference>
<dbReference type="OrthoDB" id="594984at2"/>
<protein>
    <recommendedName>
        <fullName evidence="3">Host attachment protein</fullName>
    </recommendedName>
</protein>
<gene>
    <name evidence="1" type="ORF">DZC72_09015</name>
</gene>
<dbReference type="SUPFAM" id="SSF53137">
    <property type="entry name" value="Translational machinery components"/>
    <property type="match status" value="1"/>
</dbReference>
<keyword evidence="2" id="KW-1185">Reference proteome</keyword>
<dbReference type="EMBL" id="QUSX01000001">
    <property type="protein sequence ID" value="RRQ50899.1"/>
    <property type="molecule type" value="Genomic_DNA"/>
</dbReference>
<name>A0A3R8RRE0_9FLAO</name>
<evidence type="ECO:0008006" key="3">
    <source>
        <dbReference type="Google" id="ProtNLM"/>
    </source>
</evidence>
<evidence type="ECO:0000313" key="2">
    <source>
        <dbReference type="Proteomes" id="UP000286990"/>
    </source>
</evidence>
<accession>A0A3R8RRE0</accession>
<proteinExistence type="predicted"/>